<evidence type="ECO:0000313" key="3">
    <source>
        <dbReference type="Proteomes" id="UP000007801"/>
    </source>
</evidence>
<dbReference type="AlphaFoldDB" id="A0A0P8XLQ7"/>
<dbReference type="InParanoid" id="A0A0P8XLQ7"/>
<dbReference type="EMBL" id="CH902619">
    <property type="protein sequence ID" value="KPU75640.1"/>
    <property type="molecule type" value="Genomic_DNA"/>
</dbReference>
<feature type="compositionally biased region" description="Polar residues" evidence="1">
    <location>
        <begin position="132"/>
        <end position="143"/>
    </location>
</feature>
<feature type="compositionally biased region" description="Basic residues" evidence="1">
    <location>
        <begin position="51"/>
        <end position="78"/>
    </location>
</feature>
<accession>A0A0P8XLQ7</accession>
<dbReference type="Proteomes" id="UP000007801">
    <property type="component" value="Unassembled WGS sequence"/>
</dbReference>
<feature type="region of interest" description="Disordered" evidence="1">
    <location>
        <begin position="1"/>
        <end position="153"/>
    </location>
</feature>
<evidence type="ECO:0000313" key="2">
    <source>
        <dbReference type="EMBL" id="KPU75640.1"/>
    </source>
</evidence>
<feature type="compositionally biased region" description="Low complexity" evidence="1">
    <location>
        <begin position="20"/>
        <end position="41"/>
    </location>
</feature>
<name>A0A0P8XLQ7_DROAN</name>
<evidence type="ECO:0000256" key="1">
    <source>
        <dbReference type="SAM" id="MobiDB-lite"/>
    </source>
</evidence>
<protein>
    <submittedName>
        <fullName evidence="2">Uncharacterized protein</fullName>
    </submittedName>
</protein>
<feature type="compositionally biased region" description="Low complexity" evidence="1">
    <location>
        <begin position="105"/>
        <end position="125"/>
    </location>
</feature>
<proteinExistence type="predicted"/>
<feature type="compositionally biased region" description="Polar residues" evidence="1">
    <location>
        <begin position="176"/>
        <end position="200"/>
    </location>
</feature>
<reference evidence="2 3" key="1">
    <citation type="journal article" date="2007" name="Nature">
        <title>Evolution of genes and genomes on the Drosophila phylogeny.</title>
        <authorList>
            <consortium name="Drosophila 12 Genomes Consortium"/>
            <person name="Clark A.G."/>
            <person name="Eisen M.B."/>
            <person name="Smith D.R."/>
            <person name="Bergman C.M."/>
            <person name="Oliver B."/>
            <person name="Markow T.A."/>
            <person name="Kaufman T.C."/>
            <person name="Kellis M."/>
            <person name="Gelbart W."/>
            <person name="Iyer V.N."/>
            <person name="Pollard D.A."/>
            <person name="Sackton T.B."/>
            <person name="Larracuente A.M."/>
            <person name="Singh N.D."/>
            <person name="Abad J.P."/>
            <person name="Abt D.N."/>
            <person name="Adryan B."/>
            <person name="Aguade M."/>
            <person name="Akashi H."/>
            <person name="Anderson W.W."/>
            <person name="Aquadro C.F."/>
            <person name="Ardell D.H."/>
            <person name="Arguello R."/>
            <person name="Artieri C.G."/>
            <person name="Barbash D.A."/>
            <person name="Barker D."/>
            <person name="Barsanti P."/>
            <person name="Batterham P."/>
            <person name="Batzoglou S."/>
            <person name="Begun D."/>
            <person name="Bhutkar A."/>
            <person name="Blanco E."/>
            <person name="Bosak S.A."/>
            <person name="Bradley R.K."/>
            <person name="Brand A.D."/>
            <person name="Brent M.R."/>
            <person name="Brooks A.N."/>
            <person name="Brown R.H."/>
            <person name="Butlin R.K."/>
            <person name="Caggese C."/>
            <person name="Calvi B.R."/>
            <person name="Bernardo de Carvalho A."/>
            <person name="Caspi A."/>
            <person name="Castrezana S."/>
            <person name="Celniker S.E."/>
            <person name="Chang J.L."/>
            <person name="Chapple C."/>
            <person name="Chatterji S."/>
            <person name="Chinwalla A."/>
            <person name="Civetta A."/>
            <person name="Clifton S.W."/>
            <person name="Comeron J.M."/>
            <person name="Costello J.C."/>
            <person name="Coyne J.A."/>
            <person name="Daub J."/>
            <person name="David R.G."/>
            <person name="Delcher A.L."/>
            <person name="Delehaunty K."/>
            <person name="Do C.B."/>
            <person name="Ebling H."/>
            <person name="Edwards K."/>
            <person name="Eickbush T."/>
            <person name="Evans J.D."/>
            <person name="Filipski A."/>
            <person name="Findeiss S."/>
            <person name="Freyhult E."/>
            <person name="Fulton L."/>
            <person name="Fulton R."/>
            <person name="Garcia A.C."/>
            <person name="Gardiner A."/>
            <person name="Garfield D.A."/>
            <person name="Garvin B.E."/>
            <person name="Gibson G."/>
            <person name="Gilbert D."/>
            <person name="Gnerre S."/>
            <person name="Godfrey J."/>
            <person name="Good R."/>
            <person name="Gotea V."/>
            <person name="Gravely B."/>
            <person name="Greenberg A.J."/>
            <person name="Griffiths-Jones S."/>
            <person name="Gross S."/>
            <person name="Guigo R."/>
            <person name="Gustafson E.A."/>
            <person name="Haerty W."/>
            <person name="Hahn M.W."/>
            <person name="Halligan D.L."/>
            <person name="Halpern A.L."/>
            <person name="Halter G.M."/>
            <person name="Han M.V."/>
            <person name="Heger A."/>
            <person name="Hillier L."/>
            <person name="Hinrichs A.S."/>
            <person name="Holmes I."/>
            <person name="Hoskins R.A."/>
            <person name="Hubisz M.J."/>
            <person name="Hultmark D."/>
            <person name="Huntley M.A."/>
            <person name="Jaffe D.B."/>
            <person name="Jagadeeshan S."/>
            <person name="Jeck W.R."/>
            <person name="Johnson J."/>
            <person name="Jones C.D."/>
            <person name="Jordan W.C."/>
            <person name="Karpen G.H."/>
            <person name="Kataoka E."/>
            <person name="Keightley P.D."/>
            <person name="Kheradpour P."/>
            <person name="Kirkness E.F."/>
            <person name="Koerich L.B."/>
            <person name="Kristiansen K."/>
            <person name="Kudrna D."/>
            <person name="Kulathinal R.J."/>
            <person name="Kumar S."/>
            <person name="Kwok R."/>
            <person name="Lander E."/>
            <person name="Langley C.H."/>
            <person name="Lapoint R."/>
            <person name="Lazzaro B.P."/>
            <person name="Lee S.J."/>
            <person name="Levesque L."/>
            <person name="Li R."/>
            <person name="Lin C.F."/>
            <person name="Lin M.F."/>
            <person name="Lindblad-Toh K."/>
            <person name="Llopart A."/>
            <person name="Long M."/>
            <person name="Low L."/>
            <person name="Lozovsky E."/>
            <person name="Lu J."/>
            <person name="Luo M."/>
            <person name="Machado C.A."/>
            <person name="Makalowski W."/>
            <person name="Marzo M."/>
            <person name="Matsuda M."/>
            <person name="Matzkin L."/>
            <person name="McAllister B."/>
            <person name="McBride C.S."/>
            <person name="McKernan B."/>
            <person name="McKernan K."/>
            <person name="Mendez-Lago M."/>
            <person name="Minx P."/>
            <person name="Mollenhauer M.U."/>
            <person name="Montooth K."/>
            <person name="Mount S.M."/>
            <person name="Mu X."/>
            <person name="Myers E."/>
            <person name="Negre B."/>
            <person name="Newfeld S."/>
            <person name="Nielsen R."/>
            <person name="Noor M.A."/>
            <person name="O'Grady P."/>
            <person name="Pachter L."/>
            <person name="Papaceit M."/>
            <person name="Parisi M.J."/>
            <person name="Parisi M."/>
            <person name="Parts L."/>
            <person name="Pedersen J.S."/>
            <person name="Pesole G."/>
            <person name="Phillippy A.M."/>
            <person name="Ponting C.P."/>
            <person name="Pop M."/>
            <person name="Porcelli D."/>
            <person name="Powell J.R."/>
            <person name="Prohaska S."/>
            <person name="Pruitt K."/>
            <person name="Puig M."/>
            <person name="Quesneville H."/>
            <person name="Ram K.R."/>
            <person name="Rand D."/>
            <person name="Rasmussen M.D."/>
            <person name="Reed L.K."/>
            <person name="Reenan R."/>
            <person name="Reily A."/>
            <person name="Remington K.A."/>
            <person name="Rieger T.T."/>
            <person name="Ritchie M.G."/>
            <person name="Robin C."/>
            <person name="Rogers Y.H."/>
            <person name="Rohde C."/>
            <person name="Rozas J."/>
            <person name="Rubenfield M.J."/>
            <person name="Ruiz A."/>
            <person name="Russo S."/>
            <person name="Salzberg S.L."/>
            <person name="Sanchez-Gracia A."/>
            <person name="Saranga D.J."/>
            <person name="Sato H."/>
            <person name="Schaeffer S.W."/>
            <person name="Schatz M.C."/>
            <person name="Schlenke T."/>
            <person name="Schwartz R."/>
            <person name="Segarra C."/>
            <person name="Singh R.S."/>
            <person name="Sirot L."/>
            <person name="Sirota M."/>
            <person name="Sisneros N.B."/>
            <person name="Smith C.D."/>
            <person name="Smith T.F."/>
            <person name="Spieth J."/>
            <person name="Stage D.E."/>
            <person name="Stark A."/>
            <person name="Stephan W."/>
            <person name="Strausberg R.L."/>
            <person name="Strempel S."/>
            <person name="Sturgill D."/>
            <person name="Sutton G."/>
            <person name="Sutton G.G."/>
            <person name="Tao W."/>
            <person name="Teichmann S."/>
            <person name="Tobari Y.N."/>
            <person name="Tomimura Y."/>
            <person name="Tsolas J.M."/>
            <person name="Valente V.L."/>
            <person name="Venter E."/>
            <person name="Venter J.C."/>
            <person name="Vicario S."/>
            <person name="Vieira F.G."/>
            <person name="Vilella A.J."/>
            <person name="Villasante A."/>
            <person name="Walenz B."/>
            <person name="Wang J."/>
            <person name="Wasserman M."/>
            <person name="Watts T."/>
            <person name="Wilson D."/>
            <person name="Wilson R.K."/>
            <person name="Wing R.A."/>
            <person name="Wolfner M.F."/>
            <person name="Wong A."/>
            <person name="Wong G.K."/>
            <person name="Wu C.I."/>
            <person name="Wu G."/>
            <person name="Yamamoto D."/>
            <person name="Yang H.P."/>
            <person name="Yang S.P."/>
            <person name="Yorke J.A."/>
            <person name="Yoshida K."/>
            <person name="Zdobnov E."/>
            <person name="Zhang P."/>
            <person name="Zhang Y."/>
            <person name="Zimin A.V."/>
            <person name="Baldwin J."/>
            <person name="Abdouelleil A."/>
            <person name="Abdulkadir J."/>
            <person name="Abebe A."/>
            <person name="Abera B."/>
            <person name="Abreu J."/>
            <person name="Acer S.C."/>
            <person name="Aftuck L."/>
            <person name="Alexander A."/>
            <person name="An P."/>
            <person name="Anderson E."/>
            <person name="Anderson S."/>
            <person name="Arachi H."/>
            <person name="Azer M."/>
            <person name="Bachantsang P."/>
            <person name="Barry A."/>
            <person name="Bayul T."/>
            <person name="Berlin A."/>
            <person name="Bessette D."/>
            <person name="Bloom T."/>
            <person name="Blye J."/>
            <person name="Boguslavskiy L."/>
            <person name="Bonnet C."/>
            <person name="Boukhgalter B."/>
            <person name="Bourzgui I."/>
            <person name="Brown A."/>
            <person name="Cahill P."/>
            <person name="Channer S."/>
            <person name="Cheshatsang Y."/>
            <person name="Chuda L."/>
            <person name="Citroen M."/>
            <person name="Collymore A."/>
            <person name="Cooke P."/>
            <person name="Costello M."/>
            <person name="D'Aco K."/>
            <person name="Daza R."/>
            <person name="De Haan G."/>
            <person name="DeGray S."/>
            <person name="DeMaso C."/>
            <person name="Dhargay N."/>
            <person name="Dooley K."/>
            <person name="Dooley E."/>
            <person name="Doricent M."/>
            <person name="Dorje P."/>
            <person name="Dorjee K."/>
            <person name="Dupes A."/>
            <person name="Elong R."/>
            <person name="Falk J."/>
            <person name="Farina A."/>
            <person name="Faro S."/>
            <person name="Ferguson D."/>
            <person name="Fisher S."/>
            <person name="Foley C.D."/>
            <person name="Franke A."/>
            <person name="Friedrich D."/>
            <person name="Gadbois L."/>
            <person name="Gearin G."/>
            <person name="Gearin C.R."/>
            <person name="Giannoukos G."/>
            <person name="Goode T."/>
            <person name="Graham J."/>
            <person name="Grandbois E."/>
            <person name="Grewal S."/>
            <person name="Gyaltsen K."/>
            <person name="Hafez N."/>
            <person name="Hagos B."/>
            <person name="Hall J."/>
            <person name="Henson C."/>
            <person name="Hollinger A."/>
            <person name="Honan T."/>
            <person name="Huard M.D."/>
            <person name="Hughes L."/>
            <person name="Hurhula B."/>
            <person name="Husby M.E."/>
            <person name="Kamat A."/>
            <person name="Kanga B."/>
            <person name="Kashin S."/>
            <person name="Khazanovich D."/>
            <person name="Kisner P."/>
            <person name="Lance K."/>
            <person name="Lara M."/>
            <person name="Lee W."/>
            <person name="Lennon N."/>
            <person name="Letendre F."/>
            <person name="LeVine R."/>
            <person name="Lipovsky A."/>
            <person name="Liu X."/>
            <person name="Liu J."/>
            <person name="Liu S."/>
            <person name="Lokyitsang T."/>
            <person name="Lokyitsang Y."/>
            <person name="Lubonja R."/>
            <person name="Lui A."/>
            <person name="MacDonald P."/>
            <person name="Magnisalis V."/>
            <person name="Maru K."/>
            <person name="Matthews C."/>
            <person name="McCusker W."/>
            <person name="McDonough S."/>
            <person name="Mehta T."/>
            <person name="Meldrim J."/>
            <person name="Meneus L."/>
            <person name="Mihai O."/>
            <person name="Mihalev A."/>
            <person name="Mihova T."/>
            <person name="Mittelman R."/>
            <person name="Mlenga V."/>
            <person name="Montmayeur A."/>
            <person name="Mulrain L."/>
            <person name="Navidi A."/>
            <person name="Naylor J."/>
            <person name="Negash T."/>
            <person name="Nguyen T."/>
            <person name="Nguyen N."/>
            <person name="Nicol R."/>
            <person name="Norbu C."/>
            <person name="Norbu N."/>
            <person name="Novod N."/>
            <person name="O'Neill B."/>
            <person name="Osman S."/>
            <person name="Markiewicz E."/>
            <person name="Oyono O.L."/>
            <person name="Patti C."/>
            <person name="Phunkhang P."/>
            <person name="Pierre F."/>
            <person name="Priest M."/>
            <person name="Raghuraman S."/>
            <person name="Rege F."/>
            <person name="Reyes R."/>
            <person name="Rise C."/>
            <person name="Rogov P."/>
            <person name="Ross K."/>
            <person name="Ryan E."/>
            <person name="Settipalli S."/>
            <person name="Shea T."/>
            <person name="Sherpa N."/>
            <person name="Shi L."/>
            <person name="Shih D."/>
            <person name="Sparrow T."/>
            <person name="Spaulding J."/>
            <person name="Stalker J."/>
            <person name="Stange-Thomann N."/>
            <person name="Stavropoulos S."/>
            <person name="Stone C."/>
            <person name="Strader C."/>
            <person name="Tesfaye S."/>
            <person name="Thomson T."/>
            <person name="Thoulutsang Y."/>
            <person name="Thoulutsang D."/>
            <person name="Topham K."/>
            <person name="Topping I."/>
            <person name="Tsamla T."/>
            <person name="Vassiliev H."/>
            <person name="Vo A."/>
            <person name="Wangchuk T."/>
            <person name="Wangdi T."/>
            <person name="Weiand M."/>
            <person name="Wilkinson J."/>
            <person name="Wilson A."/>
            <person name="Yadav S."/>
            <person name="Young G."/>
            <person name="Yu Q."/>
            <person name="Zembek L."/>
            <person name="Zhong D."/>
            <person name="Zimmer A."/>
            <person name="Zwirko Z."/>
            <person name="Jaffe D.B."/>
            <person name="Alvarez P."/>
            <person name="Brockman W."/>
            <person name="Butler J."/>
            <person name="Chin C."/>
            <person name="Gnerre S."/>
            <person name="Grabherr M."/>
            <person name="Kleber M."/>
            <person name="Mauceli E."/>
            <person name="MacCallum I."/>
        </authorList>
    </citation>
    <scope>NUCLEOTIDE SEQUENCE [LARGE SCALE GENOMIC DNA]</scope>
    <source>
        <strain evidence="3">Tucson 14024-0371.13</strain>
    </source>
</reference>
<keyword evidence="3" id="KW-1185">Reference proteome</keyword>
<sequence length="307" mass="35148">MEIRQQLFGSQPSHSDGSSRRFQGRSQRISSSQASNANSRSTPRTNVRQQRNQHQRQQRHQWQHQHQHHQRQYRRQPGRHQPPQRTGSLNYWQPLQTYDRNSNGQANSRSSQNPSQQQQEQPQNRIVRNPFRRSQPNNSNAYGSASRAKNPAEAHLTRFQAKLRAERTGNLAYVRQQRSSTQVTPNANRGQSQSLSQQKGNYVEVQNSQVNQIQQNYAQLLKLHIRTQARLDKLENLFNKLFNKLLTSAGIASAREASPDVPLGNRVKRTRSHAKDHSDSMIAAGFFSGSINDSITEALFADGPLYV</sequence>
<feature type="compositionally biased region" description="Polar residues" evidence="1">
    <location>
        <begin position="86"/>
        <end position="104"/>
    </location>
</feature>
<feature type="region of interest" description="Disordered" evidence="1">
    <location>
        <begin position="175"/>
        <end position="200"/>
    </location>
</feature>
<gene>
    <name evidence="2" type="primary">Dana\GF27630</name>
    <name evidence="2" type="ORF">GF27630</name>
</gene>
<dbReference type="OrthoDB" id="8016075at2759"/>
<organism evidence="2 3">
    <name type="scientific">Drosophila ananassae</name>
    <name type="common">Fruit fly</name>
    <dbReference type="NCBI Taxonomy" id="7217"/>
    <lineage>
        <taxon>Eukaryota</taxon>
        <taxon>Metazoa</taxon>
        <taxon>Ecdysozoa</taxon>
        <taxon>Arthropoda</taxon>
        <taxon>Hexapoda</taxon>
        <taxon>Insecta</taxon>
        <taxon>Pterygota</taxon>
        <taxon>Neoptera</taxon>
        <taxon>Endopterygota</taxon>
        <taxon>Diptera</taxon>
        <taxon>Brachycera</taxon>
        <taxon>Muscomorpha</taxon>
        <taxon>Ephydroidea</taxon>
        <taxon>Drosophilidae</taxon>
        <taxon>Drosophila</taxon>
        <taxon>Sophophora</taxon>
    </lineage>
</organism>